<evidence type="ECO:0000313" key="1">
    <source>
        <dbReference type="EMBL" id="CEK51691.1"/>
    </source>
</evidence>
<organism evidence="1">
    <name type="scientific">Arion vulgaris</name>
    <dbReference type="NCBI Taxonomy" id="1028688"/>
    <lineage>
        <taxon>Eukaryota</taxon>
        <taxon>Metazoa</taxon>
        <taxon>Spiralia</taxon>
        <taxon>Lophotrochozoa</taxon>
        <taxon>Mollusca</taxon>
        <taxon>Gastropoda</taxon>
        <taxon>Heterobranchia</taxon>
        <taxon>Euthyneura</taxon>
        <taxon>Panpulmonata</taxon>
        <taxon>Eupulmonata</taxon>
        <taxon>Stylommatophora</taxon>
        <taxon>Helicina</taxon>
        <taxon>Arionoidea</taxon>
        <taxon>Arionidae</taxon>
        <taxon>Arion</taxon>
    </lineage>
</organism>
<dbReference type="EMBL" id="HACG01004826">
    <property type="protein sequence ID" value="CEK51691.1"/>
    <property type="molecule type" value="Transcribed_RNA"/>
</dbReference>
<reference evidence="1" key="1">
    <citation type="submission" date="2014-12" db="EMBL/GenBank/DDBJ databases">
        <title>Insight into the proteome of Arion vulgaris.</title>
        <authorList>
            <person name="Aradska J."/>
            <person name="Bulat T."/>
            <person name="Smidak R."/>
            <person name="Sarate P."/>
            <person name="Gangsoo J."/>
            <person name="Sialana F."/>
            <person name="Bilban M."/>
            <person name="Lubec G."/>
        </authorList>
    </citation>
    <scope>NUCLEOTIDE SEQUENCE</scope>
    <source>
        <tissue evidence="1">Skin</tissue>
    </source>
</reference>
<protein>
    <submittedName>
        <fullName evidence="1">Uncharacterized protein</fullName>
    </submittedName>
</protein>
<proteinExistence type="predicted"/>
<name>A0A0B6Y772_9EUPU</name>
<sequence length="62" mass="7222">METGLLQRNVAAKKCSWSLWRSKMEQIPQLILTTLIQHILFSVLHQAINNGSRKNEEDLEEM</sequence>
<gene>
    <name evidence="1" type="primary">ORF14121</name>
</gene>
<accession>A0A0B6Y772</accession>
<dbReference type="AlphaFoldDB" id="A0A0B6Y772"/>